<gene>
    <name evidence="2" type="ORF">PRZ48_000396</name>
</gene>
<dbReference type="Proteomes" id="UP001305779">
    <property type="component" value="Unassembled WGS sequence"/>
</dbReference>
<dbReference type="EMBL" id="JAXOVC010000001">
    <property type="protein sequence ID" value="KAK4506664.1"/>
    <property type="molecule type" value="Genomic_DNA"/>
</dbReference>
<proteinExistence type="predicted"/>
<keyword evidence="3" id="KW-1185">Reference proteome</keyword>
<feature type="compositionally biased region" description="Low complexity" evidence="1">
    <location>
        <begin position="573"/>
        <end position="586"/>
    </location>
</feature>
<evidence type="ECO:0000313" key="2">
    <source>
        <dbReference type="EMBL" id="KAK4506664.1"/>
    </source>
</evidence>
<evidence type="ECO:0000313" key="3">
    <source>
        <dbReference type="Proteomes" id="UP001305779"/>
    </source>
</evidence>
<accession>A0ABR0EYC9</accession>
<comment type="caution">
    <text evidence="2">The sequence shown here is derived from an EMBL/GenBank/DDBJ whole genome shotgun (WGS) entry which is preliminary data.</text>
</comment>
<reference evidence="2 3" key="1">
    <citation type="journal article" date="2023" name="G3 (Bethesda)">
        <title>A chromosome-level genome assembly of Zasmidium syzygii isolated from banana leaves.</title>
        <authorList>
            <person name="van Westerhoven A.C."/>
            <person name="Mehrabi R."/>
            <person name="Talebi R."/>
            <person name="Steentjes M.B.F."/>
            <person name="Corcolon B."/>
            <person name="Chong P.A."/>
            <person name="Kema G.H.J."/>
            <person name="Seidl M.F."/>
        </authorList>
    </citation>
    <scope>NUCLEOTIDE SEQUENCE [LARGE SCALE GENOMIC DNA]</scope>
    <source>
        <strain evidence="2 3">P124</strain>
    </source>
</reference>
<name>A0ABR0EYC9_ZASCE</name>
<sequence>MLLWAWCTFICDIKEHYPAFDDELFVGPSGRLNAEHILLAHYPTFSTGNALAYQATDDPTNGCMSYIRSNHDMEKCLLFDIFCVRSQRRRLTRSKIEQEPYKRIFQQFPHLHVAMDRFIEYILFWSLAKTGTTFGVSAANKLKEVSLRYDEFTIDARCLPTSANSQALIAEQHPESRVSHRVWGLQGHPEWHLRGCSGLAGGPLLMDMTANLIGSIPGVLPTRAAYHLEEFEHHRALKKGKKQRKDTYIHIDDTDSADDEAPPVYLYTVRSDVSQVDVIRQRKALNNVAALTSNMIKSRKLRAFAQVLTIAAGQTVGLLPLDADVPTDIIDALGGSDLFSPENAWKAVTSTSDAIRLVQIAMHDVDIHVEYRKIYTDESRAATRLRDPRTVSAMEAATTDAYGHNKRPRSTHALIVQYSRMRRDLGYITPFPMHPLLRLLRSNPQAGYQVFPGYRFTAKVFARWDMSKQDQILATILDDLRVFGVDREKGGKSVRANSTNGVYKAWVGAPSARSGKIEAAWRDPVKIRRELTVVNTTLRDQYKGWSNQPSTSYRNDNELPPPPNQEHAHSERSASQTSSTSSRPPL</sequence>
<protein>
    <submittedName>
        <fullName evidence="2">Uncharacterized protein</fullName>
    </submittedName>
</protein>
<organism evidence="2 3">
    <name type="scientific">Zasmidium cellare</name>
    <name type="common">Wine cellar mold</name>
    <name type="synonym">Racodium cellare</name>
    <dbReference type="NCBI Taxonomy" id="395010"/>
    <lineage>
        <taxon>Eukaryota</taxon>
        <taxon>Fungi</taxon>
        <taxon>Dikarya</taxon>
        <taxon>Ascomycota</taxon>
        <taxon>Pezizomycotina</taxon>
        <taxon>Dothideomycetes</taxon>
        <taxon>Dothideomycetidae</taxon>
        <taxon>Mycosphaerellales</taxon>
        <taxon>Mycosphaerellaceae</taxon>
        <taxon>Zasmidium</taxon>
    </lineage>
</organism>
<evidence type="ECO:0000256" key="1">
    <source>
        <dbReference type="SAM" id="MobiDB-lite"/>
    </source>
</evidence>
<feature type="region of interest" description="Disordered" evidence="1">
    <location>
        <begin position="542"/>
        <end position="586"/>
    </location>
</feature>
<feature type="compositionally biased region" description="Polar residues" evidence="1">
    <location>
        <begin position="542"/>
        <end position="554"/>
    </location>
</feature>